<protein>
    <submittedName>
        <fullName evidence="5">Tumor necrosis factor receptor superfamily member 18-like</fullName>
    </submittedName>
</protein>
<dbReference type="RefSeq" id="XP_016374484.1">
    <property type="nucleotide sequence ID" value="XM_016518998.1"/>
</dbReference>
<dbReference type="Proteomes" id="UP000472270">
    <property type="component" value="Unassembled WGS sequence"/>
</dbReference>
<sequence>MDTAKLWFMLLCVCGGWILSLAYIDCDWTTEYEYGEKCCTACPSDQYPKVTCSENKSDSVCENCLTAISAMDKCFCNDNHVCSDDKCTNCDPREKCKPGHQLRRTGAFDYTYFCESCPENTYNDVEDSTCKSITKCAGGEIFPGNQTHNARCGPSEFTTVHPGDQGAQNNGSQTTHPFMLACLAVTVLTCLVFIMYTAFKIFRYKMRTKISKPSCTHRMVLPSDTCSCKLSKEEEGEEKDSKTELSEVPCKHDVHRFP</sequence>
<dbReference type="PANTHER" id="PTHR47388:SF1">
    <property type="entry name" value="TUMOR NECROSIS FACTOR RECEPTOR SUPERFAMILY MEMBER 18"/>
    <property type="match status" value="1"/>
</dbReference>
<gene>
    <name evidence="5" type="primary">tnfrsf18</name>
</gene>
<dbReference type="CTD" id="8784"/>
<dbReference type="PROSITE" id="PS00652">
    <property type="entry name" value="TNFR_NGFR_1"/>
    <property type="match status" value="1"/>
</dbReference>
<keyword evidence="6" id="KW-1185">Reference proteome</keyword>
<organism evidence="5 6">
    <name type="scientific">Sinocyclocheilus rhinocerous</name>
    <dbReference type="NCBI Taxonomy" id="307959"/>
    <lineage>
        <taxon>Eukaryota</taxon>
        <taxon>Metazoa</taxon>
        <taxon>Chordata</taxon>
        <taxon>Craniata</taxon>
        <taxon>Vertebrata</taxon>
        <taxon>Euteleostomi</taxon>
        <taxon>Actinopterygii</taxon>
        <taxon>Neopterygii</taxon>
        <taxon>Teleostei</taxon>
        <taxon>Ostariophysi</taxon>
        <taxon>Cypriniformes</taxon>
        <taxon>Cyprinidae</taxon>
        <taxon>Cyprininae</taxon>
        <taxon>Sinocyclocheilus</taxon>
    </lineage>
</organism>
<feature type="transmembrane region" description="Helical" evidence="2">
    <location>
        <begin position="178"/>
        <end position="199"/>
    </location>
</feature>
<evidence type="ECO:0000256" key="2">
    <source>
        <dbReference type="SAM" id="Phobius"/>
    </source>
</evidence>
<dbReference type="InterPro" id="IPR053107">
    <property type="entry name" value="TNFRSF18"/>
</dbReference>
<dbReference type="InterPro" id="IPR001368">
    <property type="entry name" value="TNFR/NGFR_Cys_rich_reg"/>
</dbReference>
<keyword evidence="2" id="KW-0812">Transmembrane</keyword>
<keyword evidence="2" id="KW-0472">Membrane</keyword>
<reference evidence="5" key="1">
    <citation type="submission" date="2025-08" db="UniProtKB">
        <authorList>
            <consortium name="Ensembl"/>
        </authorList>
    </citation>
    <scope>IDENTIFICATION</scope>
</reference>
<dbReference type="PANTHER" id="PTHR47388">
    <property type="entry name" value="TUMOR NECROSIS FACTOR RECEPTOR SUPERFAMILY MEMBER 18"/>
    <property type="match status" value="1"/>
</dbReference>
<dbReference type="SMART" id="SM00208">
    <property type="entry name" value="TNFR"/>
    <property type="match status" value="2"/>
</dbReference>
<dbReference type="Ensembl" id="ENSSRHT00000002720.1">
    <property type="protein sequence ID" value="ENSSRHP00000002617.1"/>
    <property type="gene ID" value="ENSSRHG00000001830.1"/>
</dbReference>
<name>A0A673FTP6_9TELE</name>
<dbReference type="GO" id="GO:0045785">
    <property type="term" value="P:positive regulation of cell adhesion"/>
    <property type="evidence" value="ECO:0007669"/>
    <property type="project" value="TreeGrafter"/>
</dbReference>
<proteinExistence type="predicted"/>
<keyword evidence="3" id="KW-0732">Signal</keyword>
<dbReference type="Gene3D" id="2.10.50.10">
    <property type="entry name" value="Tumor Necrosis Factor Receptor, subunit A, domain 2"/>
    <property type="match status" value="1"/>
</dbReference>
<dbReference type="AlphaFoldDB" id="A0A673FTP6"/>
<evidence type="ECO:0000256" key="1">
    <source>
        <dbReference type="SAM" id="MobiDB-lite"/>
    </source>
</evidence>
<dbReference type="GO" id="GO:0009897">
    <property type="term" value="C:external side of plasma membrane"/>
    <property type="evidence" value="ECO:0007669"/>
    <property type="project" value="TreeGrafter"/>
</dbReference>
<feature type="signal peptide" evidence="3">
    <location>
        <begin position="1"/>
        <end position="22"/>
    </location>
</feature>
<evidence type="ECO:0000313" key="5">
    <source>
        <dbReference type="Ensembl" id="ENSSRHP00000002617.1"/>
    </source>
</evidence>
<feature type="domain" description="TNFR-Cys" evidence="4">
    <location>
        <begin position="26"/>
        <end position="61"/>
    </location>
</feature>
<evidence type="ECO:0000313" key="6">
    <source>
        <dbReference type="Proteomes" id="UP000472270"/>
    </source>
</evidence>
<accession>A0A673FTP6</accession>
<evidence type="ECO:0000256" key="3">
    <source>
        <dbReference type="SAM" id="SignalP"/>
    </source>
</evidence>
<feature type="chain" id="PRO_5025546193" evidence="3">
    <location>
        <begin position="23"/>
        <end position="258"/>
    </location>
</feature>
<keyword evidence="2" id="KW-1133">Transmembrane helix</keyword>
<feature type="region of interest" description="Disordered" evidence="1">
    <location>
        <begin position="232"/>
        <end position="258"/>
    </location>
</feature>
<dbReference type="GeneID" id="107713485"/>
<feature type="compositionally biased region" description="Basic and acidic residues" evidence="1">
    <location>
        <begin position="239"/>
        <end position="258"/>
    </location>
</feature>
<reference evidence="5" key="2">
    <citation type="submission" date="2025-09" db="UniProtKB">
        <authorList>
            <consortium name="Ensembl"/>
        </authorList>
    </citation>
    <scope>IDENTIFICATION</scope>
</reference>
<evidence type="ECO:0000259" key="4">
    <source>
        <dbReference type="PROSITE" id="PS00652"/>
    </source>
</evidence>